<dbReference type="EMBL" id="CP007129">
    <property type="protein sequence ID" value="AHG92879.1"/>
    <property type="molecule type" value="Genomic_DNA"/>
</dbReference>
<dbReference type="Proteomes" id="UP000019151">
    <property type="component" value="Plasmid 1"/>
</dbReference>
<evidence type="ECO:0000313" key="2">
    <source>
        <dbReference type="EMBL" id="AHG92879.1"/>
    </source>
</evidence>
<dbReference type="AlphaFoldDB" id="W0RPE4"/>
<keyword evidence="1" id="KW-1277">Toxin-antitoxin system</keyword>
<organism evidence="2 3">
    <name type="scientific">Gemmatirosa kalamazoonensis</name>
    <dbReference type="NCBI Taxonomy" id="861299"/>
    <lineage>
        <taxon>Bacteria</taxon>
        <taxon>Pseudomonadati</taxon>
        <taxon>Gemmatimonadota</taxon>
        <taxon>Gemmatimonadia</taxon>
        <taxon>Gemmatimonadales</taxon>
        <taxon>Gemmatimonadaceae</taxon>
        <taxon>Gemmatirosa</taxon>
    </lineage>
</organism>
<dbReference type="KEGG" id="gba:J421_5344"/>
<name>W0RPE4_9BACT</name>
<proteinExistence type="predicted"/>
<dbReference type="InterPro" id="IPR007712">
    <property type="entry name" value="RelE/ParE_toxin"/>
</dbReference>
<keyword evidence="2" id="KW-0614">Plasmid</keyword>
<dbReference type="InterPro" id="IPR035093">
    <property type="entry name" value="RelE/ParE_toxin_dom_sf"/>
</dbReference>
<evidence type="ECO:0000256" key="1">
    <source>
        <dbReference type="ARBA" id="ARBA00022649"/>
    </source>
</evidence>
<dbReference type="HOGENOM" id="CLU_147162_7_0_0"/>
<reference evidence="2 3" key="1">
    <citation type="journal article" date="2014" name="Genome Announc.">
        <title>Genome Sequence and Methylome of Soil Bacterium Gemmatirosa kalamazoonensis KBS708T, a Member of the Rarely Cultivated Gemmatimonadetes Phylum.</title>
        <authorList>
            <person name="Debruyn J.M."/>
            <person name="Radosevich M."/>
            <person name="Wommack K.E."/>
            <person name="Polson S.W."/>
            <person name="Hauser L.J."/>
            <person name="Fawaz M.N."/>
            <person name="Korlach J."/>
            <person name="Tsai Y.C."/>
        </authorList>
    </citation>
    <scope>NUCLEOTIDE SEQUENCE [LARGE SCALE GENOMIC DNA]</scope>
    <source>
        <strain evidence="2 3">KBS708</strain>
        <plasmid evidence="3">Plasmid 1</plasmid>
    </source>
</reference>
<protein>
    <submittedName>
        <fullName evidence="2">Plasmid stabilization system</fullName>
    </submittedName>
</protein>
<dbReference type="InParanoid" id="W0RPE4"/>
<sequence>MSPRRRLVFRPGARAEIREARGWYEARVAGLGRRFLADLDATMTHIVERPEMYQAIADSSGDRRALLRRFPYSVVYRVTSAEIVVLACLHHRQDLDAWRPPAR</sequence>
<accession>W0RPE4</accession>
<dbReference type="Pfam" id="PF05016">
    <property type="entry name" value="ParE_toxin"/>
    <property type="match status" value="1"/>
</dbReference>
<geneLocation type="plasmid" evidence="2 3">
    <name>1</name>
</geneLocation>
<evidence type="ECO:0000313" key="3">
    <source>
        <dbReference type="Proteomes" id="UP000019151"/>
    </source>
</evidence>
<gene>
    <name evidence="2" type="ORF">J421_5344</name>
</gene>
<keyword evidence="3" id="KW-1185">Reference proteome</keyword>
<dbReference type="Gene3D" id="3.30.2310.20">
    <property type="entry name" value="RelE-like"/>
    <property type="match status" value="1"/>
</dbReference>